<accession>Q096T5</accession>
<dbReference type="EMBL" id="AAMD01000028">
    <property type="protein sequence ID" value="EAU67737.1"/>
    <property type="molecule type" value="Genomic_DNA"/>
</dbReference>
<dbReference type="AlphaFoldDB" id="Q096T5"/>
<reference evidence="1 2" key="1">
    <citation type="submission" date="2006-04" db="EMBL/GenBank/DDBJ databases">
        <authorList>
            <person name="Nierman W.C."/>
        </authorList>
    </citation>
    <scope>NUCLEOTIDE SEQUENCE [LARGE SCALE GENOMIC DNA]</scope>
    <source>
        <strain evidence="1 2">DW4/3-1</strain>
    </source>
</reference>
<proteinExistence type="predicted"/>
<sequence length="32" mass="3367">MSPAQSAEWLGGKELGRTLAPDARLEACLHTG</sequence>
<gene>
    <name evidence="1" type="ORF">STIAU_0439</name>
</gene>
<dbReference type="Proteomes" id="UP000032702">
    <property type="component" value="Unassembled WGS sequence"/>
</dbReference>
<comment type="caution">
    <text evidence="1">The sequence shown here is derived from an EMBL/GenBank/DDBJ whole genome shotgun (WGS) entry which is preliminary data.</text>
</comment>
<name>Q096T5_STIAD</name>
<protein>
    <submittedName>
        <fullName evidence="1">Uncharacterized protein</fullName>
    </submittedName>
</protein>
<organism evidence="1 2">
    <name type="scientific">Stigmatella aurantiaca (strain DW4/3-1)</name>
    <dbReference type="NCBI Taxonomy" id="378806"/>
    <lineage>
        <taxon>Bacteria</taxon>
        <taxon>Pseudomonadati</taxon>
        <taxon>Myxococcota</taxon>
        <taxon>Myxococcia</taxon>
        <taxon>Myxococcales</taxon>
        <taxon>Cystobacterineae</taxon>
        <taxon>Archangiaceae</taxon>
        <taxon>Stigmatella</taxon>
    </lineage>
</organism>
<evidence type="ECO:0000313" key="2">
    <source>
        <dbReference type="Proteomes" id="UP000032702"/>
    </source>
</evidence>
<evidence type="ECO:0000313" key="1">
    <source>
        <dbReference type="EMBL" id="EAU67737.1"/>
    </source>
</evidence>